<dbReference type="InterPro" id="IPR016155">
    <property type="entry name" value="Mopterin_synth/thiamin_S_b"/>
</dbReference>
<dbReference type="NCBIfam" id="TIGR01683">
    <property type="entry name" value="thiS"/>
    <property type="match status" value="1"/>
</dbReference>
<dbReference type="Gene3D" id="3.10.20.30">
    <property type="match status" value="1"/>
</dbReference>
<proteinExistence type="predicted"/>
<reference evidence="1 2" key="1">
    <citation type="submission" date="2018-06" db="EMBL/GenBank/DDBJ databases">
        <title>Genomic Encyclopedia of Archaeal and Bacterial Type Strains, Phase II (KMG-II): from individual species to whole genera.</title>
        <authorList>
            <person name="Goeker M."/>
        </authorList>
    </citation>
    <scope>NUCLEOTIDE SEQUENCE [LARGE SCALE GENOMIC DNA]</scope>
    <source>
        <strain evidence="1 2">DSM 6779</strain>
    </source>
</reference>
<dbReference type="Pfam" id="PF02597">
    <property type="entry name" value="ThiS"/>
    <property type="match status" value="1"/>
</dbReference>
<dbReference type="AlphaFoldDB" id="A0A2W7NJA8"/>
<sequence>MRLIINQQESHTQVATLAELIAQRNIPMQGIAVAVNAQIVPRQQWDSHLLAENDNIMVISATRGG</sequence>
<dbReference type="PANTHER" id="PTHR34472:SF1">
    <property type="entry name" value="SULFUR CARRIER PROTEIN THIS"/>
    <property type="match status" value="1"/>
</dbReference>
<gene>
    <name evidence="1" type="ORF">LX69_00791</name>
</gene>
<comment type="caution">
    <text evidence="1">The sequence shown here is derived from an EMBL/GenBank/DDBJ whole genome shotgun (WGS) entry which is preliminary data.</text>
</comment>
<keyword evidence="2" id="KW-1185">Reference proteome</keyword>
<dbReference type="Proteomes" id="UP000249239">
    <property type="component" value="Unassembled WGS sequence"/>
</dbReference>
<dbReference type="SUPFAM" id="SSF54285">
    <property type="entry name" value="MoaD/ThiS"/>
    <property type="match status" value="1"/>
</dbReference>
<evidence type="ECO:0000313" key="2">
    <source>
        <dbReference type="Proteomes" id="UP000249239"/>
    </source>
</evidence>
<evidence type="ECO:0000313" key="1">
    <source>
        <dbReference type="EMBL" id="PZX19523.1"/>
    </source>
</evidence>
<dbReference type="InterPro" id="IPR003749">
    <property type="entry name" value="ThiS/MoaD-like"/>
</dbReference>
<accession>A0A2W7NJA8</accession>
<dbReference type="CDD" id="cd00565">
    <property type="entry name" value="Ubl_ThiS"/>
    <property type="match status" value="1"/>
</dbReference>
<dbReference type="EMBL" id="QKZK01000004">
    <property type="protein sequence ID" value="PZX19523.1"/>
    <property type="molecule type" value="Genomic_DNA"/>
</dbReference>
<name>A0A2W7NJA8_9BACT</name>
<dbReference type="PANTHER" id="PTHR34472">
    <property type="entry name" value="SULFUR CARRIER PROTEIN THIS"/>
    <property type="match status" value="1"/>
</dbReference>
<organism evidence="1 2">
    <name type="scientific">Breznakibacter xylanolyticus</name>
    <dbReference type="NCBI Taxonomy" id="990"/>
    <lineage>
        <taxon>Bacteria</taxon>
        <taxon>Pseudomonadati</taxon>
        <taxon>Bacteroidota</taxon>
        <taxon>Bacteroidia</taxon>
        <taxon>Marinilabiliales</taxon>
        <taxon>Marinilabiliaceae</taxon>
        <taxon>Breznakibacter</taxon>
    </lineage>
</organism>
<dbReference type="InterPro" id="IPR010035">
    <property type="entry name" value="Thi_S"/>
</dbReference>
<protein>
    <submittedName>
        <fullName evidence="1">Sulfur carrier protein</fullName>
    </submittedName>
</protein>
<dbReference type="InterPro" id="IPR012675">
    <property type="entry name" value="Beta-grasp_dom_sf"/>
</dbReference>
<dbReference type="OrthoDB" id="1525151at2"/>
<dbReference type="RefSeq" id="WP_111444501.1">
    <property type="nucleotide sequence ID" value="NZ_QKZK01000004.1"/>
</dbReference>